<name>A0A1I2GFK6_9RHOB</name>
<evidence type="ECO:0000256" key="1">
    <source>
        <dbReference type="SAM" id="MobiDB-lite"/>
    </source>
</evidence>
<evidence type="ECO:0000313" key="3">
    <source>
        <dbReference type="EMBL" id="SFF15760.1"/>
    </source>
</evidence>
<accession>A0A1I2GFK6</accession>
<dbReference type="EMBL" id="FOMW01000023">
    <property type="protein sequence ID" value="SFF15760.1"/>
    <property type="molecule type" value="Genomic_DNA"/>
</dbReference>
<sequence>MTDTPRIPPSEPGDSLDPSSLAAIRGLLEAEADDAQPSATHVASDPQVSPDAADTPVARKRSRFPELGQAEAAEVKRTGKPASAPKSTHDIPANAVGGMVARMKSGAAGYRPTVWHVLAACSVLILLFRPWLVVGLLVLGIFLFAGVLLVLGYDGFWQQAMRLARWQANRNPEKSEDILRKLDGFAMRFDAFLDRFPEGTVDGLYLPDLGITTAAEARHNAALDRRFDGLRDGGT</sequence>
<reference evidence="3 4" key="1">
    <citation type="submission" date="2016-10" db="EMBL/GenBank/DDBJ databases">
        <authorList>
            <person name="de Groot N.N."/>
        </authorList>
    </citation>
    <scope>NUCLEOTIDE SEQUENCE [LARGE SCALE GENOMIC DNA]</scope>
    <source>
        <strain evidence="3 4">DSM 11443</strain>
    </source>
</reference>
<feature type="transmembrane region" description="Helical" evidence="2">
    <location>
        <begin position="134"/>
        <end position="156"/>
    </location>
</feature>
<dbReference type="Proteomes" id="UP000198977">
    <property type="component" value="Unassembled WGS sequence"/>
</dbReference>
<evidence type="ECO:0000256" key="2">
    <source>
        <dbReference type="SAM" id="Phobius"/>
    </source>
</evidence>
<dbReference type="OrthoDB" id="7861530at2"/>
<keyword evidence="2" id="KW-0472">Membrane</keyword>
<keyword evidence="4" id="KW-1185">Reference proteome</keyword>
<protein>
    <submittedName>
        <fullName evidence="3">Uncharacterized protein</fullName>
    </submittedName>
</protein>
<organism evidence="3 4">
    <name type="scientific">Sulfitobacter brevis</name>
    <dbReference type="NCBI Taxonomy" id="74348"/>
    <lineage>
        <taxon>Bacteria</taxon>
        <taxon>Pseudomonadati</taxon>
        <taxon>Pseudomonadota</taxon>
        <taxon>Alphaproteobacteria</taxon>
        <taxon>Rhodobacterales</taxon>
        <taxon>Roseobacteraceae</taxon>
        <taxon>Sulfitobacter</taxon>
    </lineage>
</organism>
<dbReference type="AlphaFoldDB" id="A0A1I2GFK6"/>
<evidence type="ECO:0000313" key="4">
    <source>
        <dbReference type="Proteomes" id="UP000198977"/>
    </source>
</evidence>
<proteinExistence type="predicted"/>
<keyword evidence="2" id="KW-0812">Transmembrane</keyword>
<feature type="region of interest" description="Disordered" evidence="1">
    <location>
        <begin position="29"/>
        <end position="91"/>
    </location>
</feature>
<dbReference type="RefSeq" id="WP_093925385.1">
    <property type="nucleotide sequence ID" value="NZ_FOMW01000023.1"/>
</dbReference>
<keyword evidence="2" id="KW-1133">Transmembrane helix</keyword>
<gene>
    <name evidence="3" type="ORF">SAMN04488523_1233</name>
</gene>